<organism evidence="2 3">
    <name type="scientific">Pontibacter silvestris</name>
    <dbReference type="NCBI Taxonomy" id="2305183"/>
    <lineage>
        <taxon>Bacteria</taxon>
        <taxon>Pseudomonadati</taxon>
        <taxon>Bacteroidota</taxon>
        <taxon>Cytophagia</taxon>
        <taxon>Cytophagales</taxon>
        <taxon>Hymenobacteraceae</taxon>
        <taxon>Pontibacter</taxon>
    </lineage>
</organism>
<name>A0ABW4WSE0_9BACT</name>
<evidence type="ECO:0000313" key="3">
    <source>
        <dbReference type="Proteomes" id="UP001597369"/>
    </source>
</evidence>
<reference evidence="3" key="1">
    <citation type="journal article" date="2019" name="Int. J. Syst. Evol. Microbiol.">
        <title>The Global Catalogue of Microorganisms (GCM) 10K type strain sequencing project: providing services to taxonomists for standard genome sequencing and annotation.</title>
        <authorList>
            <consortium name="The Broad Institute Genomics Platform"/>
            <consortium name="The Broad Institute Genome Sequencing Center for Infectious Disease"/>
            <person name="Wu L."/>
            <person name="Ma J."/>
        </authorList>
    </citation>
    <scope>NUCLEOTIDE SEQUENCE [LARGE SCALE GENOMIC DNA]</scope>
    <source>
        <strain evidence="3">JCM 16545</strain>
    </source>
</reference>
<dbReference type="RefSeq" id="WP_229961977.1">
    <property type="nucleotide sequence ID" value="NZ_JAJJWI010000017.1"/>
</dbReference>
<keyword evidence="3" id="KW-1185">Reference proteome</keyword>
<evidence type="ECO:0000313" key="2">
    <source>
        <dbReference type="EMBL" id="MFD2065643.1"/>
    </source>
</evidence>
<gene>
    <name evidence="2" type="ORF">ACFSKU_02005</name>
</gene>
<comment type="caution">
    <text evidence="2">The sequence shown here is derived from an EMBL/GenBank/DDBJ whole genome shotgun (WGS) entry which is preliminary data.</text>
</comment>
<feature type="compositionally biased region" description="Basic and acidic residues" evidence="1">
    <location>
        <begin position="32"/>
        <end position="55"/>
    </location>
</feature>
<evidence type="ECO:0000256" key="1">
    <source>
        <dbReference type="SAM" id="MobiDB-lite"/>
    </source>
</evidence>
<accession>A0ABW4WSE0</accession>
<feature type="region of interest" description="Disordered" evidence="1">
    <location>
        <begin position="1"/>
        <end position="69"/>
    </location>
</feature>
<dbReference type="Proteomes" id="UP001597369">
    <property type="component" value="Unassembled WGS sequence"/>
</dbReference>
<sequence>MKTEENKKSAQAIEEEGSKVSGGAETPQNNSQKEESGATSSGEHDSSQVGEKDKMSGYNSLPDQEKVGE</sequence>
<protein>
    <submittedName>
        <fullName evidence="2">Uncharacterized protein</fullName>
    </submittedName>
</protein>
<dbReference type="EMBL" id="JBHUHV010000004">
    <property type="protein sequence ID" value="MFD2065643.1"/>
    <property type="molecule type" value="Genomic_DNA"/>
</dbReference>
<proteinExistence type="predicted"/>